<evidence type="ECO:0000256" key="1">
    <source>
        <dbReference type="SAM" id="MobiDB-lite"/>
    </source>
</evidence>
<comment type="caution">
    <text evidence="2">The sequence shown here is derived from an EMBL/GenBank/DDBJ whole genome shotgun (WGS) entry which is preliminary data.</text>
</comment>
<protein>
    <recommendedName>
        <fullName evidence="4">Transglycosylase-like protein with SLT domain</fullName>
    </recommendedName>
</protein>
<dbReference type="AlphaFoldDB" id="A0A2N3VB89"/>
<name>A0A2N3VB89_9NOCA</name>
<organism evidence="2 3">
    <name type="scientific">Nocardia fluminea</name>
    <dbReference type="NCBI Taxonomy" id="134984"/>
    <lineage>
        <taxon>Bacteria</taxon>
        <taxon>Bacillati</taxon>
        <taxon>Actinomycetota</taxon>
        <taxon>Actinomycetes</taxon>
        <taxon>Mycobacteriales</taxon>
        <taxon>Nocardiaceae</taxon>
        <taxon>Nocardia</taxon>
    </lineage>
</organism>
<keyword evidence="3" id="KW-1185">Reference proteome</keyword>
<proteinExistence type="predicted"/>
<reference evidence="2 3" key="1">
    <citation type="submission" date="2017-12" db="EMBL/GenBank/DDBJ databases">
        <title>Sequencing the genomes of 1000 Actinobacteria strains.</title>
        <authorList>
            <person name="Klenk H.-P."/>
        </authorList>
    </citation>
    <scope>NUCLEOTIDE SEQUENCE [LARGE SCALE GENOMIC DNA]</scope>
    <source>
        <strain evidence="2 3">DSM 44489</strain>
    </source>
</reference>
<gene>
    <name evidence="2" type="ORF">ATK86_3280</name>
</gene>
<evidence type="ECO:0000313" key="2">
    <source>
        <dbReference type="EMBL" id="PKV78897.1"/>
    </source>
</evidence>
<evidence type="ECO:0000313" key="3">
    <source>
        <dbReference type="Proteomes" id="UP000233766"/>
    </source>
</evidence>
<accession>A0A2N3VB89</accession>
<dbReference type="Proteomes" id="UP000233766">
    <property type="component" value="Unassembled WGS sequence"/>
</dbReference>
<dbReference type="Gene3D" id="1.10.530.10">
    <property type="match status" value="1"/>
</dbReference>
<evidence type="ECO:0008006" key="4">
    <source>
        <dbReference type="Google" id="ProtNLM"/>
    </source>
</evidence>
<dbReference type="EMBL" id="PJMW01000002">
    <property type="protein sequence ID" value="PKV78897.1"/>
    <property type="molecule type" value="Genomic_DNA"/>
</dbReference>
<feature type="compositionally biased region" description="Polar residues" evidence="1">
    <location>
        <begin position="70"/>
        <end position="85"/>
    </location>
</feature>
<feature type="region of interest" description="Disordered" evidence="1">
    <location>
        <begin position="50"/>
        <end position="92"/>
    </location>
</feature>
<sequence length="391" mass="42771">MSQNLISPLAAAVSPLQRMLDQLARSLAAPWAGPRNQPGPTPITDPEAFTPLDENGNRIPTPGTVPNPTPSDNIRATWDSPSAQFTPKPGSDDVEMGPYLKPWIADSIRYGQETGVDPRLVMAIVLGEGDHRYDGWSGKVWPSLVDYGRWASSPVRPWLSDTNGNSLGLTNMKEDAFNSLKKQYPTEFGRHEWSDLMTSEHLAIKAAAYRLKQIKESPTMADVPQSLKEKITLNEYLAAGYNAGDTNLENYRKAGDLGPEGAAYAQRANTYFYQAQDLMDKMYIRRADGGDVRGPGSSIGDKIPAWLSDGEFVMNARSTAVNRPFLQALNADPYFLHKTLAARSQGAQSGGGVQFTPSGQPTTVNISMASNEDVVSRLKVLSAQWELMHAK</sequence>